<dbReference type="InterPro" id="IPR011989">
    <property type="entry name" value="ARM-like"/>
</dbReference>
<organism evidence="4 5">
    <name type="scientific">Aspergillus mulundensis</name>
    <dbReference type="NCBI Taxonomy" id="1810919"/>
    <lineage>
        <taxon>Eukaryota</taxon>
        <taxon>Fungi</taxon>
        <taxon>Dikarya</taxon>
        <taxon>Ascomycota</taxon>
        <taxon>Pezizomycotina</taxon>
        <taxon>Eurotiomycetes</taxon>
        <taxon>Eurotiomycetidae</taxon>
        <taxon>Eurotiales</taxon>
        <taxon>Aspergillaceae</taxon>
        <taxon>Aspergillus</taxon>
        <taxon>Aspergillus subgen. Nidulantes</taxon>
    </lineage>
</organism>
<reference evidence="4 5" key="1">
    <citation type="journal article" date="2018" name="IMA Fungus">
        <title>IMA Genome-F 9: Draft genome sequence of Annulohypoxylon stygium, Aspergillus mulundensis, Berkeleyomyces basicola (syn. Thielaviopsis basicola), Ceratocystis smalleyi, two Cercospora beticola strains, Coleophoma cylindrospora, Fusarium fracticaudum, Phialophora cf. hyalina, and Morchella septimelata.</title>
        <authorList>
            <person name="Wingfield B.D."/>
            <person name="Bills G.F."/>
            <person name="Dong Y."/>
            <person name="Huang W."/>
            <person name="Nel W.J."/>
            <person name="Swalarsk-Parry B.S."/>
            <person name="Vaghefi N."/>
            <person name="Wilken P.M."/>
            <person name="An Z."/>
            <person name="de Beer Z.W."/>
            <person name="De Vos L."/>
            <person name="Chen L."/>
            <person name="Duong T.A."/>
            <person name="Gao Y."/>
            <person name="Hammerbacher A."/>
            <person name="Kikkert J.R."/>
            <person name="Li Y."/>
            <person name="Li H."/>
            <person name="Li K."/>
            <person name="Li Q."/>
            <person name="Liu X."/>
            <person name="Ma X."/>
            <person name="Naidoo K."/>
            <person name="Pethybridge S.J."/>
            <person name="Sun J."/>
            <person name="Steenkamp E.T."/>
            <person name="van der Nest M.A."/>
            <person name="van Wyk S."/>
            <person name="Wingfield M.J."/>
            <person name="Xiong C."/>
            <person name="Yue Q."/>
            <person name="Zhang X."/>
        </authorList>
    </citation>
    <scope>NUCLEOTIDE SEQUENCE [LARGE SCALE GENOMIC DNA]</scope>
    <source>
        <strain evidence="4 5">DSM 5745</strain>
    </source>
</reference>
<feature type="compositionally biased region" description="Basic and acidic residues" evidence="2">
    <location>
        <begin position="114"/>
        <end position="137"/>
    </location>
</feature>
<dbReference type="AlphaFoldDB" id="A0A3D8QJS7"/>
<dbReference type="Gene3D" id="1.25.10.10">
    <property type="entry name" value="Leucine-rich Repeat Variant"/>
    <property type="match status" value="1"/>
</dbReference>
<name>A0A3D8QJS7_9EURO</name>
<feature type="compositionally biased region" description="Polar residues" evidence="2">
    <location>
        <begin position="101"/>
        <end position="111"/>
    </location>
</feature>
<dbReference type="PANTHER" id="PTHR22100:SF13">
    <property type="entry name" value="WINGS APART-LIKE PROTEIN HOMOLOG"/>
    <property type="match status" value="1"/>
</dbReference>
<feature type="region of interest" description="Disordered" evidence="2">
    <location>
        <begin position="1"/>
        <end position="147"/>
    </location>
</feature>
<accession>A0A3D8QJS7</accession>
<dbReference type="SUPFAM" id="SSF48371">
    <property type="entry name" value="ARM repeat"/>
    <property type="match status" value="1"/>
</dbReference>
<dbReference type="OrthoDB" id="5976022at2759"/>
<dbReference type="EMBL" id="PVWQ01000016">
    <property type="protein sequence ID" value="RDW61930.1"/>
    <property type="molecule type" value="Genomic_DNA"/>
</dbReference>
<comment type="similarity">
    <text evidence="1">Belongs to the WAPL family.</text>
</comment>
<gene>
    <name evidence="4" type="ORF">DSM5745_10602</name>
</gene>
<dbReference type="Proteomes" id="UP000256690">
    <property type="component" value="Unassembled WGS sequence"/>
</dbReference>
<dbReference type="InterPro" id="IPR022771">
    <property type="entry name" value="WAPL_C"/>
</dbReference>
<evidence type="ECO:0000313" key="5">
    <source>
        <dbReference type="Proteomes" id="UP000256690"/>
    </source>
</evidence>
<evidence type="ECO:0000256" key="2">
    <source>
        <dbReference type="SAM" id="MobiDB-lite"/>
    </source>
</evidence>
<feature type="compositionally biased region" description="Low complexity" evidence="2">
    <location>
        <begin position="44"/>
        <end position="59"/>
    </location>
</feature>
<feature type="compositionally biased region" description="Polar residues" evidence="2">
    <location>
        <begin position="26"/>
        <end position="43"/>
    </location>
</feature>
<evidence type="ECO:0000313" key="4">
    <source>
        <dbReference type="EMBL" id="RDW61930.1"/>
    </source>
</evidence>
<dbReference type="InterPro" id="IPR039874">
    <property type="entry name" value="WAPL"/>
</dbReference>
<keyword evidence="5" id="KW-1185">Reference proteome</keyword>
<feature type="region of interest" description="Disordered" evidence="2">
    <location>
        <begin position="210"/>
        <end position="231"/>
    </location>
</feature>
<feature type="compositionally biased region" description="Basic and acidic residues" evidence="2">
    <location>
        <begin position="86"/>
        <end position="100"/>
    </location>
</feature>
<proteinExistence type="inferred from homology"/>
<dbReference type="InterPro" id="IPR016024">
    <property type="entry name" value="ARM-type_fold"/>
</dbReference>
<feature type="compositionally biased region" description="Polar residues" evidence="2">
    <location>
        <begin position="138"/>
        <end position="147"/>
    </location>
</feature>
<dbReference type="STRING" id="1810919.A0A3D8QJS7"/>
<dbReference type="RefSeq" id="XP_026599061.1">
    <property type="nucleotide sequence ID" value="XM_026752618.1"/>
</dbReference>
<evidence type="ECO:0000259" key="3">
    <source>
        <dbReference type="Pfam" id="PF07814"/>
    </source>
</evidence>
<feature type="region of interest" description="Disordered" evidence="2">
    <location>
        <begin position="253"/>
        <end position="276"/>
    </location>
</feature>
<dbReference type="Pfam" id="PF07814">
    <property type="entry name" value="WAPL"/>
    <property type="match status" value="1"/>
</dbReference>
<evidence type="ECO:0000256" key="1">
    <source>
        <dbReference type="ARBA" id="ARBA00006854"/>
    </source>
</evidence>
<dbReference type="PANTHER" id="PTHR22100">
    <property type="entry name" value="WINGS APART-LIKE PROTEIN HOMOLOG"/>
    <property type="match status" value="1"/>
</dbReference>
<dbReference type="GeneID" id="38120972"/>
<comment type="caution">
    <text evidence="4">The sequence shown here is derived from an EMBL/GenBank/DDBJ whole genome shotgun (WGS) entry which is preliminary data.</text>
</comment>
<feature type="domain" description="Wings apart-like protein C-terminal" evidence="3">
    <location>
        <begin position="275"/>
        <end position="596"/>
    </location>
</feature>
<sequence>MPENRKRPVTYGKSHLNRSDPHAPGSENTARLSSRTLPNYASTASAIPPKSSIGPSGSKRPAKNFNSSPIQREDERSVMPRKRRKLINEETRRDHARKQVDSQALAGSNIQDIALRDTNDVRSKTSHRDSHLNESDTPKVSNSDAAYDTGPSTHYLQQAEQMSTGNFGLLRKGDATYTRRRLIDSLGSADGDHAANIASDYAASGTEFPATRRGLGARDGNFQPVPPTLQSPAVTYSRQRSFLNDSVSVADKDHLTSPLTKKDRTPSEDTTDNKPVRSIHELRRAGDNARFREAVDSLFEDIENSHNTASGRCCGLAELCGKLLDAEFVHRFSQEGFDERLVNCMPTSPDVVSASLALSAYKLIISGGHSSRPFSEYLWEQALELAPRLLDVEDDLHVLAREPSVGLSKSAQVSIRSIRSHLLSIIGASSPCLSPRLLTLECTKSSLMVLRQNGHIIRPIPTYLLNKLVDLITAPQSMNQTHILHLIFSILENYSVISGSFDHDHCRCFERLSQLHNFLCLDNGNHNDDIPMSYIRVILNLTNKDPTVCESFASSGLVSGLAKVVIGFNISSDDAGLNKVILALGTLINLSQDTEQSKAILVQSDGHASSFFQQLLKQFTGSVNALDQAHSVPEVHRNVVAGYLSILILTVCLDKRSRLLVKDDLAGGTLSLVVTTAEKFLQYHREVEKDTRILETWEQGEFRLTDRMENIISQIRRLGGHVNAK</sequence>
<protein>
    <recommendedName>
        <fullName evidence="3">Wings apart-like protein C-terminal domain-containing protein</fullName>
    </recommendedName>
</protein>